<dbReference type="InterPro" id="IPR036390">
    <property type="entry name" value="WH_DNA-bd_sf"/>
</dbReference>
<dbReference type="InterPro" id="IPR035979">
    <property type="entry name" value="RBD_domain_sf"/>
</dbReference>
<evidence type="ECO:0000256" key="1">
    <source>
        <dbReference type="ARBA" id="ARBA00022553"/>
    </source>
</evidence>
<dbReference type="Proteomes" id="UP000887572">
    <property type="component" value="Unplaced"/>
</dbReference>
<dbReference type="WBParaSite" id="Gr19_v10_g10529.t1">
    <property type="protein sequence ID" value="Gr19_v10_g10529.t1"/>
    <property type="gene ID" value="Gr19_v10_g10529"/>
</dbReference>
<name>A0A914GT81_GLORO</name>
<organism evidence="6 7">
    <name type="scientific">Globodera rostochiensis</name>
    <name type="common">Golden nematode worm</name>
    <name type="synonym">Heterodera rostochiensis</name>
    <dbReference type="NCBI Taxonomy" id="31243"/>
    <lineage>
        <taxon>Eukaryota</taxon>
        <taxon>Metazoa</taxon>
        <taxon>Ecdysozoa</taxon>
        <taxon>Nematoda</taxon>
        <taxon>Chromadorea</taxon>
        <taxon>Rhabditida</taxon>
        <taxon>Tylenchina</taxon>
        <taxon>Tylenchomorpha</taxon>
        <taxon>Tylenchoidea</taxon>
        <taxon>Heteroderidae</taxon>
        <taxon>Heteroderinae</taxon>
        <taxon>Globodera</taxon>
    </lineage>
</organism>
<dbReference type="GO" id="GO:0045727">
    <property type="term" value="P:positive regulation of translation"/>
    <property type="evidence" value="ECO:0007669"/>
    <property type="project" value="TreeGrafter"/>
</dbReference>
<feature type="region of interest" description="Disordered" evidence="4">
    <location>
        <begin position="589"/>
        <end position="612"/>
    </location>
</feature>
<dbReference type="InterPro" id="IPR006630">
    <property type="entry name" value="La_HTH"/>
</dbReference>
<proteinExistence type="predicted"/>
<dbReference type="Gene3D" id="1.10.10.10">
    <property type="entry name" value="Winged helix-like DNA-binding domain superfamily/Winged helix DNA-binding domain"/>
    <property type="match status" value="1"/>
</dbReference>
<dbReference type="SUPFAM" id="SSF54928">
    <property type="entry name" value="RNA-binding domain, RBD"/>
    <property type="match status" value="1"/>
</dbReference>
<feature type="region of interest" description="Disordered" evidence="4">
    <location>
        <begin position="104"/>
        <end position="128"/>
    </location>
</feature>
<dbReference type="GO" id="GO:0003730">
    <property type="term" value="F:mRNA 3'-UTR binding"/>
    <property type="evidence" value="ECO:0007669"/>
    <property type="project" value="TreeGrafter"/>
</dbReference>
<sequence>MRGFDLDGGTFFMCTEISPRCFTIQQVSDVDVALKEVTTKRPSQKQCSASSSAALPPPPAEPSVRRPSSSAADVTDHPSCASHSPFLPMLPWWFTAECRQKLMGVPPPTDDRAVTPDTRPPSSIGPLPISQEQLRQRIQRQLEYYFSRENLINDRYLRCQMDADQYVPIKIVANFPKVTQLTTDLDLIVDVLKASSQVQVDESGQKVRPMSRRCTIILREIPEDADENEVKSMFGDDCPPYQTLSYGLNNSWYVTFATEQDTQKAFFHLQTFGKTFNGSPVFARIKTGGAPIGADMHGGGIQQSTHGGTHIQLNGGALRGQLIIHHGHIMTDQPEQNRTTPSPNGDDNCGFSPRATFRPMAPSPTPLQSTASAVPEPTSFFTQPILHNGDFTSIHHRFDLRRVNEHRYVHLSLRGNTPPSADDDEDADQAVLFDENHCCDHHHYDREECCDEEFGVHFDDIASDSVGGGPLVLWQGNGRGRKRSRAYSEPSLAYRPAPFAVGRNEFVLRQRGKEHNRSWDPGELAAALIPSPVPRITDVPRLNGKAGNCSSTGDNGGNVFSGKQCLPSAGGTFQWPPMEWESNGERLWKKRRRRSGSRLAAERSGGGRRRSARTDSCTTALCKVLQNGNSHAFLGLAALTLSSFDPSVTLQTAKTGAKTAIQAR</sequence>
<evidence type="ECO:0000256" key="4">
    <source>
        <dbReference type="SAM" id="MobiDB-lite"/>
    </source>
</evidence>
<accession>A0A914GT81</accession>
<dbReference type="AlphaFoldDB" id="A0A914GT81"/>
<dbReference type="CDD" id="cd12430">
    <property type="entry name" value="RRM_LARP4_5_like"/>
    <property type="match status" value="1"/>
</dbReference>
<keyword evidence="6" id="KW-1185">Reference proteome</keyword>
<dbReference type="PANTHER" id="PTHR22792:SF131">
    <property type="entry name" value="LA-RELATED PROTEIN LARP4B"/>
    <property type="match status" value="1"/>
</dbReference>
<dbReference type="PANTHER" id="PTHR22792">
    <property type="entry name" value="LUPUS LA PROTEIN-RELATED"/>
    <property type="match status" value="1"/>
</dbReference>
<feature type="compositionally biased region" description="Polar residues" evidence="4">
    <location>
        <begin position="333"/>
        <end position="345"/>
    </location>
</feature>
<reference evidence="7" key="1">
    <citation type="submission" date="2022-11" db="UniProtKB">
        <authorList>
            <consortium name="WormBaseParasite"/>
        </authorList>
    </citation>
    <scope>IDENTIFICATION</scope>
</reference>
<feature type="region of interest" description="Disordered" evidence="4">
    <location>
        <begin position="332"/>
        <end position="373"/>
    </location>
</feature>
<feature type="domain" description="HTH La-type RNA-binding" evidence="5">
    <location>
        <begin position="128"/>
        <end position="217"/>
    </location>
</feature>
<keyword evidence="1" id="KW-0597">Phosphoprotein</keyword>
<protein>
    <submittedName>
        <fullName evidence="7">HTH La-type RNA-binding domain-containing protein</fullName>
    </submittedName>
</protein>
<evidence type="ECO:0000313" key="7">
    <source>
        <dbReference type="WBParaSite" id="Gr19_v10_g10529.t1"/>
    </source>
</evidence>
<evidence type="ECO:0000259" key="5">
    <source>
        <dbReference type="PROSITE" id="PS50961"/>
    </source>
</evidence>
<dbReference type="GO" id="GO:0010494">
    <property type="term" value="C:cytoplasmic stress granule"/>
    <property type="evidence" value="ECO:0007669"/>
    <property type="project" value="TreeGrafter"/>
</dbReference>
<dbReference type="InterPro" id="IPR045180">
    <property type="entry name" value="La_dom_prot"/>
</dbReference>
<dbReference type="PROSITE" id="PS50961">
    <property type="entry name" value="HTH_LA"/>
    <property type="match status" value="1"/>
</dbReference>
<dbReference type="SMART" id="SM00715">
    <property type="entry name" value="LA"/>
    <property type="match status" value="1"/>
</dbReference>
<feature type="region of interest" description="Disordered" evidence="4">
    <location>
        <begin position="39"/>
        <end position="77"/>
    </location>
</feature>
<evidence type="ECO:0000256" key="3">
    <source>
        <dbReference type="PROSITE-ProRule" id="PRU00332"/>
    </source>
</evidence>
<dbReference type="InterPro" id="IPR058699">
    <property type="entry name" value="RRM_LARP4/4B"/>
</dbReference>
<dbReference type="Pfam" id="PF26088">
    <property type="entry name" value="RRM_LARP4"/>
    <property type="match status" value="1"/>
</dbReference>
<dbReference type="SUPFAM" id="SSF46785">
    <property type="entry name" value="Winged helix' DNA-binding domain"/>
    <property type="match status" value="1"/>
</dbReference>
<dbReference type="GO" id="GO:0005829">
    <property type="term" value="C:cytosol"/>
    <property type="evidence" value="ECO:0007669"/>
    <property type="project" value="TreeGrafter"/>
</dbReference>
<dbReference type="InterPro" id="IPR036388">
    <property type="entry name" value="WH-like_DNA-bd_sf"/>
</dbReference>
<dbReference type="CDD" id="cd08031">
    <property type="entry name" value="LARP_4_5_like"/>
    <property type="match status" value="1"/>
</dbReference>
<evidence type="ECO:0000256" key="2">
    <source>
        <dbReference type="ARBA" id="ARBA00022884"/>
    </source>
</evidence>
<keyword evidence="2 3" id="KW-0694">RNA-binding</keyword>
<dbReference type="Pfam" id="PF05383">
    <property type="entry name" value="La"/>
    <property type="match status" value="1"/>
</dbReference>
<evidence type="ECO:0000313" key="6">
    <source>
        <dbReference type="Proteomes" id="UP000887572"/>
    </source>
</evidence>